<evidence type="ECO:0000259" key="5">
    <source>
        <dbReference type="PROSITE" id="PS01180"/>
    </source>
</evidence>
<dbReference type="PROSITE" id="PS01180">
    <property type="entry name" value="CUB"/>
    <property type="match status" value="1"/>
</dbReference>
<evidence type="ECO:0000256" key="1">
    <source>
        <dbReference type="ARBA" id="ARBA00022737"/>
    </source>
</evidence>
<name>A0ABY7DR59_MYAAR</name>
<keyword evidence="1" id="KW-0677">Repeat</keyword>
<dbReference type="InterPro" id="IPR000859">
    <property type="entry name" value="CUB_dom"/>
</dbReference>
<feature type="transmembrane region" description="Helical" evidence="4">
    <location>
        <begin position="182"/>
        <end position="205"/>
    </location>
</feature>
<protein>
    <submittedName>
        <fullName evidence="6">CUBN-like protein</fullName>
    </submittedName>
</protein>
<dbReference type="Pfam" id="PF00431">
    <property type="entry name" value="CUB"/>
    <property type="match status" value="1"/>
</dbReference>
<gene>
    <name evidence="6" type="ORF">MAR_023538</name>
</gene>
<organism evidence="6 7">
    <name type="scientific">Mya arenaria</name>
    <name type="common">Soft-shell clam</name>
    <dbReference type="NCBI Taxonomy" id="6604"/>
    <lineage>
        <taxon>Eukaryota</taxon>
        <taxon>Metazoa</taxon>
        <taxon>Spiralia</taxon>
        <taxon>Lophotrochozoa</taxon>
        <taxon>Mollusca</taxon>
        <taxon>Bivalvia</taxon>
        <taxon>Autobranchia</taxon>
        <taxon>Heteroconchia</taxon>
        <taxon>Euheterodonta</taxon>
        <taxon>Imparidentia</taxon>
        <taxon>Neoheterodontei</taxon>
        <taxon>Myida</taxon>
        <taxon>Myoidea</taxon>
        <taxon>Myidae</taxon>
        <taxon>Mya</taxon>
    </lineage>
</organism>
<feature type="domain" description="CUB" evidence="5">
    <location>
        <begin position="41"/>
        <end position="165"/>
    </location>
</feature>
<dbReference type="SUPFAM" id="SSF49854">
    <property type="entry name" value="Spermadhesin, CUB domain"/>
    <property type="match status" value="1"/>
</dbReference>
<keyword evidence="4" id="KW-1133">Transmembrane helix</keyword>
<keyword evidence="4" id="KW-0472">Membrane</keyword>
<reference evidence="6" key="1">
    <citation type="submission" date="2022-11" db="EMBL/GenBank/DDBJ databases">
        <title>Centuries of genome instability and evolution in soft-shell clam transmissible cancer (bioRxiv).</title>
        <authorList>
            <person name="Hart S.F.M."/>
            <person name="Yonemitsu M.A."/>
            <person name="Giersch R.M."/>
            <person name="Beal B.F."/>
            <person name="Arriagada G."/>
            <person name="Davis B.W."/>
            <person name="Ostrander E.A."/>
            <person name="Goff S.P."/>
            <person name="Metzger M.J."/>
        </authorList>
    </citation>
    <scope>NUCLEOTIDE SEQUENCE</scope>
    <source>
        <strain evidence="6">MELC-2E11</strain>
        <tissue evidence="6">Siphon/mantle</tissue>
    </source>
</reference>
<dbReference type="EMBL" id="CP111014">
    <property type="protein sequence ID" value="WAQ99165.1"/>
    <property type="molecule type" value="Genomic_DNA"/>
</dbReference>
<dbReference type="Proteomes" id="UP001164746">
    <property type="component" value="Chromosome 3"/>
</dbReference>
<dbReference type="Gene3D" id="2.60.120.290">
    <property type="entry name" value="Spermadhesin, CUB domain"/>
    <property type="match status" value="1"/>
</dbReference>
<keyword evidence="2" id="KW-1015">Disulfide bond</keyword>
<dbReference type="CDD" id="cd00041">
    <property type="entry name" value="CUB"/>
    <property type="match status" value="1"/>
</dbReference>
<evidence type="ECO:0000313" key="6">
    <source>
        <dbReference type="EMBL" id="WAQ99165.1"/>
    </source>
</evidence>
<evidence type="ECO:0000256" key="3">
    <source>
        <dbReference type="PROSITE-ProRule" id="PRU00059"/>
    </source>
</evidence>
<sequence length="222" mass="24984">MLMNLPRKSHVLLHVTRRLGVVVVGVMGTVQSKSGSEAAACPTKLVLTALRTPQYLTSPNYPAHYGLLQRRLACSWVLQASTEYTDVVIELQVLNSSLEYSYACVRDCVSVLDGNQDFHRPLSTWCGTTWPKATITTTGDSAFVSFSTNYVKNNYAGFILAYWVVKKPVFLVTPHQWGPSNYVLMFIGLVLLIGGPSWVFTLYFVRELRPQKQHIRQPEKIK</sequence>
<comment type="caution">
    <text evidence="3">Lacks conserved residue(s) required for the propagation of feature annotation.</text>
</comment>
<dbReference type="InterPro" id="IPR035914">
    <property type="entry name" value="Sperma_CUB_dom_sf"/>
</dbReference>
<proteinExistence type="predicted"/>
<dbReference type="SMART" id="SM00042">
    <property type="entry name" value="CUB"/>
    <property type="match status" value="1"/>
</dbReference>
<evidence type="ECO:0000256" key="2">
    <source>
        <dbReference type="ARBA" id="ARBA00023157"/>
    </source>
</evidence>
<dbReference type="PANTHER" id="PTHR24251:SF30">
    <property type="entry name" value="MEMBRANE FRIZZLED-RELATED PROTEIN"/>
    <property type="match status" value="1"/>
</dbReference>
<keyword evidence="7" id="KW-1185">Reference proteome</keyword>
<evidence type="ECO:0000256" key="4">
    <source>
        <dbReference type="SAM" id="Phobius"/>
    </source>
</evidence>
<dbReference type="PANTHER" id="PTHR24251">
    <property type="entry name" value="OVOCHYMASE-RELATED"/>
    <property type="match status" value="1"/>
</dbReference>
<evidence type="ECO:0000313" key="7">
    <source>
        <dbReference type="Proteomes" id="UP001164746"/>
    </source>
</evidence>
<keyword evidence="4" id="KW-0812">Transmembrane</keyword>
<accession>A0ABY7DR59</accession>